<organism evidence="1">
    <name type="scientific">marine sediment metagenome</name>
    <dbReference type="NCBI Taxonomy" id="412755"/>
    <lineage>
        <taxon>unclassified sequences</taxon>
        <taxon>metagenomes</taxon>
        <taxon>ecological metagenomes</taxon>
    </lineage>
</organism>
<evidence type="ECO:0000313" key="1">
    <source>
        <dbReference type="EMBL" id="GAI21909.1"/>
    </source>
</evidence>
<accession>X1NTC1</accession>
<gene>
    <name evidence="1" type="ORF">S06H3_33438</name>
</gene>
<reference evidence="1" key="1">
    <citation type="journal article" date="2014" name="Front. Microbiol.">
        <title>High frequency of phylogenetically diverse reductive dehalogenase-homologous genes in deep subseafloor sedimentary metagenomes.</title>
        <authorList>
            <person name="Kawai M."/>
            <person name="Futagami T."/>
            <person name="Toyoda A."/>
            <person name="Takaki Y."/>
            <person name="Nishi S."/>
            <person name="Hori S."/>
            <person name="Arai W."/>
            <person name="Tsubouchi T."/>
            <person name="Morono Y."/>
            <person name="Uchiyama I."/>
            <person name="Ito T."/>
            <person name="Fujiyama A."/>
            <person name="Inagaki F."/>
            <person name="Takami H."/>
        </authorList>
    </citation>
    <scope>NUCLEOTIDE SEQUENCE</scope>
    <source>
        <strain evidence="1">Expedition CK06-06</strain>
    </source>
</reference>
<feature type="non-terminal residue" evidence="1">
    <location>
        <position position="138"/>
    </location>
</feature>
<name>X1NTC1_9ZZZZ</name>
<proteinExistence type="predicted"/>
<dbReference type="EMBL" id="BARV01019956">
    <property type="protein sequence ID" value="GAI21909.1"/>
    <property type="molecule type" value="Genomic_DNA"/>
</dbReference>
<comment type="caution">
    <text evidence="1">The sequence shown here is derived from an EMBL/GenBank/DDBJ whole genome shotgun (WGS) entry which is preliminary data.</text>
</comment>
<dbReference type="AlphaFoldDB" id="X1NTC1"/>
<protein>
    <submittedName>
        <fullName evidence="1">Uncharacterized protein</fullName>
    </submittedName>
</protein>
<sequence length="138" mass="16455">MNKINLEKYLYQLLDLSTFYQYSRTLYEDANLINVIKKKQYESLKKTVISTEKLNVDNQTFEDIYRPKLEDNVDNRIKNGIKILRQQIIVSSHTVFENYLCNVVRVYLNVFPEVLKNRDKSIKFREIVNLKDNGTILN</sequence>